<dbReference type="Pfam" id="PF08385">
    <property type="entry name" value="DHC_N1"/>
    <property type="match status" value="1"/>
</dbReference>
<dbReference type="FunFam" id="3.40.50.300:FF:002141">
    <property type="entry name" value="Dynein heavy chain"/>
    <property type="match status" value="1"/>
</dbReference>
<keyword evidence="6" id="KW-0493">Microtubule</keyword>
<feature type="domain" description="AAA+ ATPase" evidence="29">
    <location>
        <begin position="2533"/>
        <end position="2679"/>
    </location>
</feature>
<evidence type="ECO:0000313" key="31">
    <source>
        <dbReference type="Proteomes" id="UP000193944"/>
    </source>
</evidence>
<dbReference type="InterPro" id="IPR041466">
    <property type="entry name" value="Dynein_AAA5_ext"/>
</dbReference>
<dbReference type="Gene3D" id="1.20.920.20">
    <property type="match status" value="1"/>
</dbReference>
<dbReference type="InterPro" id="IPR041589">
    <property type="entry name" value="DNAH3_AAA_lid_1"/>
</dbReference>
<evidence type="ECO:0000256" key="10">
    <source>
        <dbReference type="ARBA" id="ARBA00022840"/>
    </source>
</evidence>
<dbReference type="InterPro" id="IPR013602">
    <property type="entry name" value="Dynein_heavy_linker"/>
</dbReference>
<dbReference type="FunFam" id="1.10.8.1220:FF:000001">
    <property type="entry name" value="Dynein axonemal heavy chain 5"/>
    <property type="match status" value="1"/>
</dbReference>
<dbReference type="InterPro" id="IPR041228">
    <property type="entry name" value="Dynein_C"/>
</dbReference>
<dbReference type="OrthoDB" id="447173at2759"/>
<dbReference type="FunFam" id="1.20.140.100:FF:000006">
    <property type="entry name" value="dynein heavy chain 2, axonemal"/>
    <property type="match status" value="1"/>
</dbReference>
<feature type="compositionally biased region" description="Acidic residues" evidence="28">
    <location>
        <begin position="65"/>
        <end position="82"/>
    </location>
</feature>
<dbReference type="InterPro" id="IPR003593">
    <property type="entry name" value="AAA+_ATPase"/>
</dbReference>
<dbReference type="Gene3D" id="3.40.50.300">
    <property type="entry name" value="P-loop containing nucleotide triphosphate hydrolases"/>
    <property type="match status" value="5"/>
</dbReference>
<dbReference type="InterPro" id="IPR035699">
    <property type="entry name" value="AAA_6"/>
</dbReference>
<dbReference type="Pfam" id="PF17857">
    <property type="entry name" value="AAA_lid_1"/>
    <property type="match status" value="1"/>
</dbReference>
<dbReference type="GO" id="GO:0051959">
    <property type="term" value="F:dynein light intermediate chain binding"/>
    <property type="evidence" value="ECO:0007669"/>
    <property type="project" value="InterPro"/>
</dbReference>
<feature type="compositionally biased region" description="Basic and acidic residues" evidence="28">
    <location>
        <begin position="20"/>
        <end position="38"/>
    </location>
</feature>
<dbReference type="InterPro" id="IPR042219">
    <property type="entry name" value="AAA_lid_11_sf"/>
</dbReference>
<keyword evidence="13 27" id="KW-0175">Coiled coil</keyword>
<sequence>MITTNEGDNKNASITNQNDDAVKDKKKKTESDTKEKKTTKGKTAKGKKKGSKKKKVKEVPVVEEPVTEEPIPEPVIESESEESVVEEINDCVENSIYVKELNEFKISDDIENLINWFKIKIESLLNCDSLWNETHSNLIKSFIKENISKKIITYIEEKESKSLIISSTFPNYNIKELVYFIRLDSNEKVNFTNINNVFQYGILNCNSMEGLLQSMKNLYIPLLNMKNTWPETVKNEFENQLQKFMASLTDAAFQKQGYTIFYVPNDDYSNPSKFSKKEDIQRLEALLIHWTRQIKDVINNQQISETNENFGPLEEIQFWKSRCEDLSGISKQLERSDVKRILYILERAKSSYIEQFNWLSNQIQDDTLQAQDNLRFLSTLQEPCIKLSQLEPKNISGILPTLLNCVRVIWSHSKYYNTKERLTSLLRKISNEIIRRCCTTINLEDIFFGDVLKSMNYLNESINCGESWKGIYIKMVNQIARFSSVGAWDFDQSSIFAQLDAFIQRCKDLLEVCESQIQFARKIENGEKKPIPKFGGLKGPKIAKSLADIETSFEKQLQILWKIKHYILDVKSTKWHDDYSIFKHGIKDLEIMMQNVITSAFEDASTFEGCMELLEIFDSLAKRDAIKRTIEKKTADIHNLYLQKLNNIKTYFEKYKKQPELIRFHPFYSGAALWAKSLLNEIKSTYTLLEKAFYLPVTSFSDEIKINYNILTMSLEDFITKNHTEWVNSIPDSIDNSLNYTIMIKNGKFLEMQFDPNLLKLFTEVHYWQKLKFDMPFQIQEVVSKNEELRILRENVLLVVRDYNSIIESLNDKEQGLFKERIRFLDRKIKPGLTVLTWGSKGIADYFVKECRRSSNEIQNIVSEFKASNKKIENSCREIEDTLLWNVEYKKVYSLEEFKDSQIDHLVTVKKNLKTIHDSIKYNLRCSYEFFSNDGKDIQVSWGKYVKEIDKKVEEALRMAVKKSLQEISKAINGEGKGREENNSEIQPLFKVNVILDDKKVGFDPSLEKLENVVNSSAQDMILLLKNIPRLTDKLQIQDDDYLPSFYDIIINEDDIQKYFVTIQNGMTNNGAKCQEYIKNWDTYREIWEISKDAFIRRYAKSKPALSTFDADINRYNEVANNTQKEETFTNIYFAMLDCSLLKHDLVTHCVEWQNKLTTLLNDNAKQELTNLYDLFKTNTEKLNKPPTTLDELSNGLKLIAELQENSESIQAQFSPIHEKYQILEKYEVSITEKEKEKLEGLNACWEAFQQVVEESDKAYQEYKSKFKSEVLLSVDEFTKYISNLNEEFDSKGPYESSIGFEKAEKTINEFLDHINAAKKKEEVIRYGLNIFKIEQPPFKDIEKLIKNVDIIKRIWQYQGEWDQLWNTSKLCEFKNVDMTKIEETSQRLYKNLVKISRESNFHEWNIWSVFKDQLAQLKRSIPLIGFLQDPSLRERHWNQLMEEMGRQFDPYSEDFTLEKVIDLGIDQYSDLINEIYHAATKELLIEQGIEAIKKAWDEFELDIATYKDKYYKLRSTDDLFELLEENQVSLSSMKSSKFVVAFEKQIDGWERALSRIIEVVELLLQVQRQWMYLENIFIGTEDIRKQLPKESSIFDAVNENWKFVMENINNDKNALRATMKNPDKDKDIMNILNGMNTHLEAIQKSLNMYLETKRQAFPRFYFISNDDLLEILGQARDPTAIQPHLKKCFDNIYRLELGLVGVDNRRHNEGIGMYSADGEYVQFSNIVILEGPVEYWLLEVESMMRATLHKLLYQCLISIDKMKKDKWFKTWPGQMLITAGLINWTMECSKSLEQAEKGDKHALKNLKKKQISLLKKLSDIVRSPLNKVERQKIVSLITIEVHSRDIIEKMYKAECSNPNDFEWVSQMRFYWDKDEDDCVINQINTHFKYGYEYLGNSGRLVITPLTDRCYMTLTTALHLFRGGSPQGPAGTGKTETVKDLGKALGKYVIVQNCSESLDYKSIGRMFSGLAQTGAWGCFDEFNRIDIEVLSVVALQISCILTAISRDAKTFIFESQTIKLNTSCGIFVTMNPGYAGRVELPDNLKSLFRPVSMMVPDSAMIAEIMLFAEGFSNTKVLSKKVESLYRLSSQQLSKQDHYDFGLRALTSALRTAGIKKRKDMSIPDEIVLYLAMKDMNVPKLTSSDTPLFMGILSDLFPGIEVPEIDNSEFLSALSEEFKENKLQEIEAMVVKIVQLYETKKTRHGVMVVGQSGSGKTTVWKLLKDTMIRLSKTKPEEYVPVKIFPLNPKAISQGEFYGEFNINTNEWTDGIFSNIMRTTCSDEKKDQKWILLDGPVDTLWIESMNTLLDDNKVLTLINGERISLPEQVSLLFEVDNLSNASPATVSRAGMIYMDYNDLGWRPYVDTWMETKRENGSYDIIKKLVDKYIQKVIDFRKKCKETIPIQEFHVIKCFCNLYDVLTTAQNGVDYNDQDGLPRLLEQWFLFSLIWSFGGSLNDKSRKKFDMFIREIEGQFPSKDTVFEYVVDKQSRTWVSWEDKLPSGWKYSTNIPFYKILVPTIDTVRNEFILKNIFHNNIPVLVVGDVGIGKTSVVQNILATMEETHTILNINMSARTSSNNIQNIFESKIEKRTKNVYIPSGGKHLITFIDDFNLPKKDEFGSQPPLEFIRHWMDYGFWYDRQKQLIKYVNDISIVAAMGPPGGGRNVISNRTLSHFFILNMTFPQESSLKRIYGTLVNQKYQDFEEEVKPLGDIMTNATIEIYQTVVTQLLPTPAKIHYLFNLRDISKVFQGLLRANKEYFDSKESIMKLWIHEIFRVFSDRLINKEDKAFFIKLVDEKMVNHFSYTLKQVCTDKVIPIFGDFMSEGSGDVLVYEEISDAEKLKHFMEERLQDYNIEPGYIPLDIVLFRDAIEHICRIVRVLRLQCGNVLLIGVGGSGRQSLTRLAAYIVDNETFQIKISKQYRFTDFRDDIKKLFEMVGINGKPTTFLMTDTQVICTEFLEDLSNILSSGEVPNLYSPEELNELKEKIRPYSEKEKIPENINAMYAFFIERVRANLHVVFCISPVGENFRNTVRMFPSFVNCTTIDWFSEWPEDALLEVANKYLSSFEFESELYAKAIAQVFVTVHTSVIKYSEKMKLELKRYNYVTPINYIELVTGYVDLIKNKKKEIEAAALKLKNGLSKLDDTRVLVEKISIDLEKAKVQMVQYQKECEEYLVTIVQQRREADEQAKQVSARTEKLAIEEEDVRAVAVAAQNDLDLAMPKLIEAMKALEALNKKDLQEVRSYGKPPVLVEKVMEAVMVLKKCEPTWDEAKRQLGNPNFIKQLVNFDRDNISDKVLKKISQYCSDENFNPEIVGRVSSAAKSLCMWVMAMESYGHIYRIVAPKKEKLRLAQETLEKKQKSVKEANEKLQEIKNKLNELQSQYDEKIIQKENLRIQSEETELKLSRAEQLVSGLSGEKDRWEISIKNFEESLHYLPGDCLLASAFLSYSGSFNSGYRSELVNNHWITQIKAREIPFSSDYCFENFLGKPTEIREWNIQGLPSDQFSSENGIIVKRGNRWPLLIDPQDQASKWIKNMENKNNLKILDIKQPDILKVLENSIQYGHPVLLQGILESIDPSLDPILNKEIIKQGSSYFIKLGTKEIEYNTNFKLYLTTKLANPHYSPEIFAKVTIVNFAVKEQGLEDQLLGIVVKREKPELEEKKNNLVINVAMAKKKLVELEDEILYLLSTAQGSLLDDAKLVNTLQSSKQTSQDVTKQLEVSVQTEAQIDQTREGYRPCAQRASILFFVLNDLSTIDPMYQFSLDSYIDLFDNSITKSEPNEDLAERINNLNEYHTYAVYKSTCRGLFEEHKLLFSLHITVKILLSTGKINEEEYSFFLHGGQVINRETQLPNPCSEWITETTWDNITELEKLPAFTGLISSFEQSEREWKQWFINSEPEEIPLPCEWENKLNDLQRMLIVRSLRSDRVIFCVQKFIKNNLGQKFTEPPILNIEDIIEDSNCTTPLIFVLSPGVDPTGMLTKLAEKKKMSEKFNYLSLGQGQSPKATRLIEEGVRDGLWVFLANCHLSISWMPVLEKIIENIGYQNVHKDFRLWLSSSPHPKFPIYILQNSIKMTTEPPKGLKANLSRLFNKQTDENLNSCKVVNHYKNLFFSLCFYHSVLIERKKFLTLGWNVICDFNDSDFEVCDNLLKLLLDDYDETPWDALKYLIAEANYGGRVTDDWDRRVLRSYINHYFCDEALNIPRYSLSSMDIYYIPEPGTIQQYKDYIASLPNFDKPEVFGQHPNADIKSQIEESNKLLFNLLSLMPQSTSQAGDNAETKVANIINDILNRIPENIDYDYTYKLVQFEMSPTDVVLLQEIIRYNNLLNEMRISLNELMNGIKGIVVMSPELEEMYNYILDGRVPKIWNNYYQSLQPLAGWTRDLILRIEFFDEWSKGTTPKIFWLGAFIFPVGFLTALLQKTSRKNNIPIDILGWEFIVQQIEDENHITQEPKDGAYIKNIFLEGASWDKKNNCLTEPIPMELLTPMPPIHFKPIESKKKQAKGNYTCPLYYYSIRTGTRERPSFVIAMELKSGNHDSDFWVKRGTAALLSPK</sequence>
<dbReference type="GO" id="GO:0070286">
    <property type="term" value="P:axonemal dynein complex assembly"/>
    <property type="evidence" value="ECO:0007669"/>
    <property type="project" value="UniProtKB-ARBA"/>
</dbReference>
<dbReference type="FunFam" id="3.40.50.300:FF:000153">
    <property type="entry name" value="Dynein axonemal heavy chain 1"/>
    <property type="match status" value="1"/>
</dbReference>
<feature type="domain" description="AAA+ ATPase" evidence="29">
    <location>
        <begin position="2201"/>
        <end position="2397"/>
    </location>
</feature>
<keyword evidence="9" id="KW-0802">TPR repeat</keyword>
<dbReference type="FunFam" id="1.10.8.710:FF:000001">
    <property type="entry name" value="Dynein axonemal heavy chain 2"/>
    <property type="match status" value="1"/>
</dbReference>
<evidence type="ECO:0000256" key="8">
    <source>
        <dbReference type="ARBA" id="ARBA00022741"/>
    </source>
</evidence>
<dbReference type="InterPro" id="IPR027417">
    <property type="entry name" value="P-loop_NTPase"/>
</dbReference>
<dbReference type="GO" id="GO:0005524">
    <property type="term" value="F:ATP binding"/>
    <property type="evidence" value="ECO:0007669"/>
    <property type="project" value="UniProtKB-KW"/>
</dbReference>
<protein>
    <recommendedName>
        <fullName evidence="23">Dynein axonemal heavy chain 2</fullName>
    </recommendedName>
    <alternativeName>
        <fullName evidence="26">Axonemal beta dynein heavy chain 2</fullName>
    </alternativeName>
    <alternativeName>
        <fullName evidence="25">Ciliary dynein heavy chain 2</fullName>
    </alternativeName>
    <alternativeName>
        <fullName evidence="4">Dynein heavy chain, cytoplasmic</fullName>
    </alternativeName>
    <alternativeName>
        <fullName evidence="18">Dynein heavy chain, cytosolic</fullName>
    </alternativeName>
    <alternativeName>
        <fullName evidence="24">Dynein-1, subspecies f</fullName>
    </alternativeName>
</protein>
<evidence type="ECO:0000259" key="29">
    <source>
        <dbReference type="SMART" id="SM00382"/>
    </source>
</evidence>
<dbReference type="Gene3D" id="1.10.8.720">
    <property type="entry name" value="Region D6 of dynein motor"/>
    <property type="match status" value="1"/>
</dbReference>
<dbReference type="FunFam" id="3.40.50.300:FF:000049">
    <property type="entry name" value="Dynein, axonemal, heavy chain 5"/>
    <property type="match status" value="1"/>
</dbReference>
<dbReference type="InterPro" id="IPR043157">
    <property type="entry name" value="Dynein_AAA1S"/>
</dbReference>
<dbReference type="InterPro" id="IPR043160">
    <property type="entry name" value="Dynein_C_barrel"/>
</dbReference>
<dbReference type="GO" id="GO:0005858">
    <property type="term" value="C:axonemal dynein complex"/>
    <property type="evidence" value="ECO:0007669"/>
    <property type="project" value="UniProtKB-ARBA"/>
</dbReference>
<evidence type="ECO:0000256" key="18">
    <source>
        <dbReference type="ARBA" id="ARBA00033439"/>
    </source>
</evidence>
<dbReference type="InterPro" id="IPR035706">
    <property type="entry name" value="AAA_9"/>
</dbReference>
<dbReference type="GO" id="GO:0045505">
    <property type="term" value="F:dynein intermediate chain binding"/>
    <property type="evidence" value="ECO:0007669"/>
    <property type="project" value="InterPro"/>
</dbReference>
<dbReference type="Gene3D" id="1.20.58.1120">
    <property type="match status" value="1"/>
</dbReference>
<dbReference type="Pfam" id="PF12781">
    <property type="entry name" value="AAA_9"/>
    <property type="match status" value="1"/>
</dbReference>
<dbReference type="FunFam" id="1.10.8.720:FF:000008">
    <property type="entry name" value="Dynein axonemal heavy chain 2"/>
    <property type="match status" value="1"/>
</dbReference>
<keyword evidence="7" id="KW-0677">Repeat</keyword>
<dbReference type="Pfam" id="PF18198">
    <property type="entry name" value="AAA_lid_11"/>
    <property type="match status" value="1"/>
</dbReference>
<name>A0A1Y1WZD2_9FUNG</name>
<dbReference type="FunFam" id="1.10.472.130:FF:000003">
    <property type="entry name" value="Dynein, axonemal, heavy chain 2"/>
    <property type="match status" value="1"/>
</dbReference>
<evidence type="ECO:0000256" key="27">
    <source>
        <dbReference type="SAM" id="Coils"/>
    </source>
</evidence>
<dbReference type="GO" id="GO:0008569">
    <property type="term" value="F:minus-end-directed microtubule motor activity"/>
    <property type="evidence" value="ECO:0007669"/>
    <property type="project" value="InterPro"/>
</dbReference>
<dbReference type="Gene3D" id="1.20.920.30">
    <property type="match status" value="1"/>
</dbReference>
<dbReference type="InterPro" id="IPR042222">
    <property type="entry name" value="Dynein_2_N"/>
</dbReference>
<evidence type="ECO:0000313" key="30">
    <source>
        <dbReference type="EMBL" id="ORX78708.1"/>
    </source>
</evidence>
<dbReference type="GO" id="GO:0005874">
    <property type="term" value="C:microtubule"/>
    <property type="evidence" value="ECO:0007669"/>
    <property type="project" value="UniProtKB-KW"/>
</dbReference>
<dbReference type="InterPro" id="IPR041658">
    <property type="entry name" value="AAA_lid_11"/>
</dbReference>
<feature type="domain" description="AAA+ ATPase" evidence="29">
    <location>
        <begin position="1922"/>
        <end position="2058"/>
    </location>
</feature>
<evidence type="ECO:0000256" key="3">
    <source>
        <dbReference type="ARBA" id="ARBA00011655"/>
    </source>
</evidence>
<comment type="subunit">
    <text evidence="21">The I1 inner arm complex (also known as the f dynein complex) is a two-headed isoform composed of two heavy chains (1-alpha and 1-beta), three intermediate chains and three light chains. I1 occupies a specific position proximal to the first radial spoke and repeats every 96 nm along the length of the axoneme.</text>
</comment>
<evidence type="ECO:0000256" key="13">
    <source>
        <dbReference type="ARBA" id="ARBA00023054"/>
    </source>
</evidence>
<keyword evidence="17" id="KW-0966">Cell projection</keyword>
<comment type="function">
    <text evidence="20">Force generating protein of eukaryotic cilia and flagella. Produces force towards the minus ends of microtubules. Dynein has ATPase activity; the force-producing power stroke is thought to occur on release of ADP. Required for assembly of the I1 inner arm complex and its targeting to the appropriate axoneme location. Also required for phototaxis.</text>
</comment>
<dbReference type="GO" id="GO:0060294">
    <property type="term" value="P:cilium movement involved in cell motility"/>
    <property type="evidence" value="ECO:0007669"/>
    <property type="project" value="UniProtKB-ARBA"/>
</dbReference>
<dbReference type="Pfam" id="PF17852">
    <property type="entry name" value="Dynein_AAA_lid"/>
    <property type="match status" value="1"/>
</dbReference>
<dbReference type="Gene3D" id="1.10.8.710">
    <property type="match status" value="1"/>
</dbReference>
<dbReference type="STRING" id="1754192.A0A1Y1WZD2"/>
<feature type="compositionally biased region" description="Basic residues" evidence="28">
    <location>
        <begin position="39"/>
        <end position="56"/>
    </location>
</feature>
<dbReference type="InterPro" id="IPR004273">
    <property type="entry name" value="Dynein_heavy_D6_P-loop"/>
</dbReference>
<evidence type="ECO:0000256" key="21">
    <source>
        <dbReference type="ARBA" id="ARBA00063032"/>
    </source>
</evidence>
<proteinExistence type="inferred from homology"/>
<dbReference type="Gene3D" id="3.10.490.20">
    <property type="match status" value="1"/>
</dbReference>
<dbReference type="FunFam" id="1.20.920.20:FF:000001">
    <property type="entry name" value="dynein heavy chain 2, axonemal"/>
    <property type="match status" value="1"/>
</dbReference>
<keyword evidence="8" id="KW-0547">Nucleotide-binding</keyword>
<dbReference type="Pfam" id="PF25007">
    <property type="entry name" value="DYH2-5-8_CC"/>
    <property type="match status" value="1"/>
</dbReference>
<evidence type="ECO:0000256" key="15">
    <source>
        <dbReference type="ARBA" id="ARBA00023175"/>
    </source>
</evidence>
<reference evidence="30 31" key="2">
    <citation type="submission" date="2016-08" db="EMBL/GenBank/DDBJ databases">
        <title>Pervasive Adenine N6-methylation of Active Genes in Fungi.</title>
        <authorList>
            <consortium name="DOE Joint Genome Institute"/>
            <person name="Mondo S.J."/>
            <person name="Dannebaum R.O."/>
            <person name="Kuo R.C."/>
            <person name="Labutti K."/>
            <person name="Haridas S."/>
            <person name="Kuo A."/>
            <person name="Salamov A."/>
            <person name="Ahrendt S.R."/>
            <person name="Lipzen A."/>
            <person name="Sullivan W."/>
            <person name="Andreopoulos W.B."/>
            <person name="Clum A."/>
            <person name="Lindquist E."/>
            <person name="Daum C."/>
            <person name="Ramamoorthy G.K."/>
            <person name="Gryganskyi A."/>
            <person name="Culley D."/>
            <person name="Magnuson J.K."/>
            <person name="James T.Y."/>
            <person name="O'Malley M.A."/>
            <person name="Stajich J.E."/>
            <person name="Spatafora J.W."/>
            <person name="Visel A."/>
            <person name="Grigoriev I.V."/>
        </authorList>
    </citation>
    <scope>NUCLEOTIDE SEQUENCE [LARGE SCALE GENOMIC DNA]</scope>
    <source>
        <strain evidence="30 31">S4</strain>
    </source>
</reference>
<reference evidence="30 31" key="1">
    <citation type="submission" date="2016-08" db="EMBL/GenBank/DDBJ databases">
        <title>A Parts List for Fungal Cellulosomes Revealed by Comparative Genomics.</title>
        <authorList>
            <consortium name="DOE Joint Genome Institute"/>
            <person name="Haitjema C.H."/>
            <person name="Gilmore S.P."/>
            <person name="Henske J.K."/>
            <person name="Solomon K.V."/>
            <person name="De Groot R."/>
            <person name="Kuo A."/>
            <person name="Mondo S.J."/>
            <person name="Salamov A.A."/>
            <person name="Labutti K."/>
            <person name="Zhao Z."/>
            <person name="Chiniquy J."/>
            <person name="Barry K."/>
            <person name="Brewer H.M."/>
            <person name="Purvine S.O."/>
            <person name="Wright A.T."/>
            <person name="Boxma B."/>
            <person name="Van Alen T."/>
            <person name="Hackstein J.H."/>
            <person name="Baker S.E."/>
            <person name="Grigoriev I.V."/>
            <person name="O'Malley M.A."/>
        </authorList>
    </citation>
    <scope>NUCLEOTIDE SEQUENCE [LARGE SCALE GENOMIC DNA]</scope>
    <source>
        <strain evidence="30 31">S4</strain>
    </source>
</reference>
<dbReference type="InterPro" id="IPR026983">
    <property type="entry name" value="DHC"/>
</dbReference>
<evidence type="ECO:0000256" key="23">
    <source>
        <dbReference type="ARBA" id="ARBA00071813"/>
    </source>
</evidence>
<feature type="coiled-coil region" evidence="27">
    <location>
        <begin position="3344"/>
        <end position="3409"/>
    </location>
</feature>
<dbReference type="PANTHER" id="PTHR22878">
    <property type="entry name" value="DYNEIN HEAVY CHAIN 6, AXONEMAL-LIKE-RELATED"/>
    <property type="match status" value="1"/>
</dbReference>
<dbReference type="InterPro" id="IPR056759">
    <property type="entry name" value="DYH2-5-8_CC"/>
</dbReference>
<keyword evidence="12" id="KW-0243">Dynein</keyword>
<dbReference type="InterPro" id="IPR024317">
    <property type="entry name" value="Dynein_heavy_chain_D4_dom"/>
</dbReference>
<dbReference type="FunFam" id="3.20.180.20:FF:000003">
    <property type="entry name" value="Dynein heavy chain 12, axonemal"/>
    <property type="match status" value="1"/>
</dbReference>
<evidence type="ECO:0000256" key="14">
    <source>
        <dbReference type="ARBA" id="ARBA00023069"/>
    </source>
</evidence>
<feature type="compositionally biased region" description="Polar residues" evidence="28">
    <location>
        <begin position="1"/>
        <end position="19"/>
    </location>
</feature>
<gene>
    <name evidence="30" type="ORF">BCR32DRAFT_234849</name>
</gene>
<keyword evidence="14" id="KW-0969">Cilium</keyword>
<evidence type="ECO:0000256" key="24">
    <source>
        <dbReference type="ARBA" id="ARBA00077719"/>
    </source>
</evidence>
<evidence type="ECO:0000256" key="16">
    <source>
        <dbReference type="ARBA" id="ARBA00023212"/>
    </source>
</evidence>
<dbReference type="FunFam" id="1.10.287.2620:FF:000002">
    <property type="entry name" value="Dynein heavy chain 2, axonemal"/>
    <property type="match status" value="1"/>
</dbReference>
<dbReference type="FunFam" id="1.20.920.30:FF:000005">
    <property type="entry name" value="Dynein, axonemal, heavy chain 2"/>
    <property type="match status" value="1"/>
</dbReference>
<evidence type="ECO:0000256" key="17">
    <source>
        <dbReference type="ARBA" id="ARBA00023273"/>
    </source>
</evidence>
<evidence type="ECO:0000256" key="25">
    <source>
        <dbReference type="ARBA" id="ARBA00078558"/>
    </source>
</evidence>
<evidence type="ECO:0000256" key="12">
    <source>
        <dbReference type="ARBA" id="ARBA00023017"/>
    </source>
</evidence>
<dbReference type="Pfam" id="PF12777">
    <property type="entry name" value="MT"/>
    <property type="match status" value="1"/>
</dbReference>
<comment type="subcellular location">
    <subcellularLocation>
        <location evidence="1">Cytoplasm</location>
        <location evidence="1">Cytoskeleton</location>
        <location evidence="1">Flagellum axoneme</location>
    </subcellularLocation>
</comment>
<evidence type="ECO:0000256" key="11">
    <source>
        <dbReference type="ARBA" id="ARBA00022846"/>
    </source>
</evidence>
<dbReference type="Gene3D" id="1.20.1270.280">
    <property type="match status" value="1"/>
</dbReference>
<feature type="region of interest" description="Disordered" evidence="28">
    <location>
        <begin position="1"/>
        <end position="82"/>
    </location>
</feature>
<evidence type="ECO:0000256" key="6">
    <source>
        <dbReference type="ARBA" id="ARBA00022701"/>
    </source>
</evidence>
<evidence type="ECO:0000256" key="19">
    <source>
        <dbReference type="ARBA" id="ARBA00053635"/>
    </source>
</evidence>
<dbReference type="FunFam" id="1.20.58.1120:FF:000001">
    <property type="entry name" value="dynein heavy chain 2, axonemal"/>
    <property type="match status" value="1"/>
</dbReference>
<keyword evidence="16" id="KW-0206">Cytoskeleton</keyword>
<feature type="coiled-coil region" evidence="27">
    <location>
        <begin position="3148"/>
        <end position="3182"/>
    </location>
</feature>
<dbReference type="InterPro" id="IPR024743">
    <property type="entry name" value="Dynein_HC_stalk"/>
</dbReference>
<dbReference type="EMBL" id="MCFG01000200">
    <property type="protein sequence ID" value="ORX78708.1"/>
    <property type="molecule type" value="Genomic_DNA"/>
</dbReference>
<dbReference type="GO" id="GO:0031514">
    <property type="term" value="C:motile cilium"/>
    <property type="evidence" value="ECO:0007669"/>
    <property type="project" value="UniProtKB-ARBA"/>
</dbReference>
<keyword evidence="15" id="KW-0505">Motor protein</keyword>
<dbReference type="Gene3D" id="1.10.8.1220">
    <property type="match status" value="1"/>
</dbReference>
<dbReference type="Gene3D" id="1.20.140.100">
    <property type="entry name" value="Dynein heavy chain, N-terminal domain 2"/>
    <property type="match status" value="1"/>
</dbReference>
<keyword evidence="31" id="KW-1185">Reference proteome</keyword>
<dbReference type="Pfam" id="PF08393">
    <property type="entry name" value="DHC_N2"/>
    <property type="match status" value="1"/>
</dbReference>
<evidence type="ECO:0000256" key="20">
    <source>
        <dbReference type="ARBA" id="ARBA00054075"/>
    </source>
</evidence>
<evidence type="ECO:0000256" key="4">
    <source>
        <dbReference type="ARBA" id="ARBA00022197"/>
    </source>
</evidence>
<evidence type="ECO:0000256" key="28">
    <source>
        <dbReference type="SAM" id="MobiDB-lite"/>
    </source>
</evidence>
<dbReference type="SUPFAM" id="SSF52540">
    <property type="entry name" value="P-loop containing nucleoside triphosphate hydrolases"/>
    <property type="match status" value="4"/>
</dbReference>
<dbReference type="PANTHER" id="PTHR22878:SF68">
    <property type="entry name" value="DYNEIN HEAVY CHAIN 6, AXONEMAL-LIKE"/>
    <property type="match status" value="1"/>
</dbReference>
<dbReference type="SMART" id="SM00382">
    <property type="entry name" value="AAA"/>
    <property type="match status" value="3"/>
</dbReference>
<dbReference type="InterPro" id="IPR013594">
    <property type="entry name" value="Dynein_heavy_tail"/>
</dbReference>
<dbReference type="Pfam" id="PF12774">
    <property type="entry name" value="AAA_6"/>
    <property type="match status" value="1"/>
</dbReference>
<comment type="subunit">
    <text evidence="22">Part of the axonemal inner dynein arm complex that consists of at least two heavy chains and a number of intermediate and light chains. Interacts with DNAI4.</text>
</comment>
<evidence type="ECO:0000256" key="7">
    <source>
        <dbReference type="ARBA" id="ARBA00022737"/>
    </source>
</evidence>
<evidence type="ECO:0000256" key="1">
    <source>
        <dbReference type="ARBA" id="ARBA00004611"/>
    </source>
</evidence>
<dbReference type="Gene3D" id="3.20.180.20">
    <property type="entry name" value="Dynein heavy chain, N-terminal domain 2"/>
    <property type="match status" value="1"/>
</dbReference>
<dbReference type="Pfam" id="PF03028">
    <property type="entry name" value="Dynein_heavy"/>
    <property type="match status" value="1"/>
</dbReference>
<keyword evidence="10" id="KW-0067">ATP-binding</keyword>
<dbReference type="InterPro" id="IPR042228">
    <property type="entry name" value="Dynein_linker_3"/>
</dbReference>
<dbReference type="Gene3D" id="1.10.472.130">
    <property type="match status" value="1"/>
</dbReference>
<comment type="caution">
    <text evidence="30">The sequence shown here is derived from an EMBL/GenBank/DDBJ whole genome shotgun (WGS) entry which is preliminary data.</text>
</comment>
<evidence type="ECO:0000256" key="5">
    <source>
        <dbReference type="ARBA" id="ARBA00022490"/>
    </source>
</evidence>
<comment type="function">
    <text evidence="19">As part of the axonemal inner dynein arm complex plays a central role in ciliary beat. Expressed in sperm flagellum, it is required for sperm motility. Dyneins are microtubule-based molecular motors possessing ATPase activities that can convert the chemical energy of ATP into relative sliding between adjacent microtubule doublets to generate ciliary bending.</text>
</comment>
<evidence type="ECO:0000256" key="9">
    <source>
        <dbReference type="ARBA" id="ARBA00022803"/>
    </source>
</evidence>
<dbReference type="Gene3D" id="1.10.287.2620">
    <property type="match status" value="1"/>
</dbReference>
<dbReference type="FunFam" id="3.40.50.300:FF:000044">
    <property type="entry name" value="Dynein heavy chain 5, axonemal"/>
    <property type="match status" value="1"/>
</dbReference>
<evidence type="ECO:0000256" key="26">
    <source>
        <dbReference type="ARBA" id="ARBA00082099"/>
    </source>
</evidence>
<keyword evidence="11" id="KW-0282">Flagellum</keyword>
<dbReference type="FunFam" id="3.10.490.20:FF:000008">
    <property type="entry name" value="dynein heavy chain 2, axonemal"/>
    <property type="match status" value="1"/>
</dbReference>
<dbReference type="Pfam" id="PF18199">
    <property type="entry name" value="Dynein_C"/>
    <property type="match status" value="1"/>
</dbReference>
<comment type="similarity">
    <text evidence="2">Belongs to the dynein heavy chain family.</text>
</comment>
<dbReference type="Pfam" id="PF12780">
    <property type="entry name" value="AAA_8"/>
    <property type="match status" value="1"/>
</dbReference>
<keyword evidence="5" id="KW-0963">Cytoplasm</keyword>
<comment type="subunit">
    <text evidence="3">Consists of at least two heavy chains and a number of intermediate and light chains.</text>
</comment>
<evidence type="ECO:0000256" key="22">
    <source>
        <dbReference type="ARBA" id="ARBA00064223"/>
    </source>
</evidence>
<evidence type="ECO:0000256" key="2">
    <source>
        <dbReference type="ARBA" id="ARBA00008887"/>
    </source>
</evidence>
<dbReference type="Gene3D" id="6.10.140.1060">
    <property type="match status" value="1"/>
</dbReference>
<accession>A0A1Y1WZD2</accession>
<dbReference type="Pfam" id="PF12775">
    <property type="entry name" value="AAA_7"/>
    <property type="match status" value="1"/>
</dbReference>
<organism evidence="30 31">
    <name type="scientific">Anaeromyces robustus</name>
    <dbReference type="NCBI Taxonomy" id="1754192"/>
    <lineage>
        <taxon>Eukaryota</taxon>
        <taxon>Fungi</taxon>
        <taxon>Fungi incertae sedis</taxon>
        <taxon>Chytridiomycota</taxon>
        <taxon>Chytridiomycota incertae sedis</taxon>
        <taxon>Neocallimastigomycetes</taxon>
        <taxon>Neocallimastigales</taxon>
        <taxon>Neocallimastigaceae</taxon>
        <taxon>Anaeromyces</taxon>
    </lineage>
</organism>
<dbReference type="Proteomes" id="UP000193944">
    <property type="component" value="Unassembled WGS sequence"/>
</dbReference>